<keyword evidence="6 8" id="KW-0460">Magnesium</keyword>
<accession>G7VB32</accession>
<evidence type="ECO:0000256" key="6">
    <source>
        <dbReference type="ARBA" id="ARBA00022842"/>
    </source>
</evidence>
<dbReference type="PANTHER" id="PTHR34405:SF3">
    <property type="entry name" value="CRISPR-ASSOCIATED ENDORIBONUCLEASE CAS2 3"/>
    <property type="match status" value="1"/>
</dbReference>
<dbReference type="OrthoDB" id="75992at2157"/>
<evidence type="ECO:0000256" key="2">
    <source>
        <dbReference type="ARBA" id="ARBA00022722"/>
    </source>
</evidence>
<reference evidence="9 10" key="1">
    <citation type="journal article" date="2012" name="J. Bacteriol.">
        <title>Complete genome sequence of strain 1860, a crenarchaeon of the genus pyrobaculum able to grow with various electron acceptors.</title>
        <authorList>
            <person name="Mardanov A.V."/>
            <person name="Gumerov V.M."/>
            <person name="Slobodkina G.B."/>
            <person name="Beletsky A.V."/>
            <person name="Bonch-Osmolovskaya E.A."/>
            <person name="Ravin N.V."/>
            <person name="Skryabin K.G."/>
        </authorList>
    </citation>
    <scope>NUCLEOTIDE SEQUENCE [LARGE SCALE GENOMIC DNA]</scope>
    <source>
        <strain evidence="9 10">1860</strain>
    </source>
</reference>
<feature type="binding site" evidence="8">
    <location>
        <position position="8"/>
    </location>
    <ligand>
        <name>Mg(2+)</name>
        <dbReference type="ChEBI" id="CHEBI:18420"/>
        <note>catalytic</note>
    </ligand>
</feature>
<dbReference type="STRING" id="1104324.P186_0901"/>
<dbReference type="HOGENOM" id="CLU_161124_2_3_2"/>
<dbReference type="GO" id="GO:0046872">
    <property type="term" value="F:metal ion binding"/>
    <property type="evidence" value="ECO:0007669"/>
    <property type="project" value="UniProtKB-UniRule"/>
</dbReference>
<evidence type="ECO:0000256" key="1">
    <source>
        <dbReference type="ARBA" id="ARBA00001946"/>
    </source>
</evidence>
<keyword evidence="5 8" id="KW-0378">Hydrolase</keyword>
<dbReference type="GO" id="GO:0043571">
    <property type="term" value="P:maintenance of CRISPR repeat elements"/>
    <property type="evidence" value="ECO:0007669"/>
    <property type="project" value="UniProtKB-UniRule"/>
</dbReference>
<dbReference type="Gene3D" id="3.30.70.240">
    <property type="match status" value="1"/>
</dbReference>
<comment type="subunit">
    <text evidence="8">Homodimer, forms a heterotetramer with a Cas1 homodimer.</text>
</comment>
<dbReference type="GeneID" id="11595160"/>
<comment type="similarity">
    <text evidence="8">Belongs to the CRISPR-associated endoribonuclease Cas2 protein family.</text>
</comment>
<evidence type="ECO:0000256" key="3">
    <source>
        <dbReference type="ARBA" id="ARBA00022723"/>
    </source>
</evidence>
<dbReference type="HAMAP" id="MF_01471">
    <property type="entry name" value="Cas2"/>
    <property type="match status" value="1"/>
</dbReference>
<dbReference type="KEGG" id="pyr:P186_0901"/>
<comment type="function">
    <text evidence="8">CRISPR (clustered regularly interspaced short palindromic repeat), is an adaptive immune system that provides protection against mobile genetic elements (viruses, transposable elements and conjugative plasmids). CRISPR clusters contain sequences complementary to antecedent mobile elements and target invading nucleic acids. CRISPR clusters are transcribed and processed into CRISPR RNA (crRNA). Functions as a ssRNA-specific endoribonuclease. Involved in the integration of spacer DNA into the CRISPR cassette.</text>
</comment>
<dbReference type="GO" id="GO:0004521">
    <property type="term" value="F:RNA endonuclease activity"/>
    <property type="evidence" value="ECO:0007669"/>
    <property type="project" value="InterPro"/>
</dbReference>
<gene>
    <name evidence="8" type="primary">cas2</name>
    <name evidence="9" type="ORF">P186_0901</name>
</gene>
<dbReference type="EMBL" id="CP003098">
    <property type="protein sequence ID" value="AET32342.1"/>
    <property type="molecule type" value="Genomic_DNA"/>
</dbReference>
<dbReference type="eggNOG" id="arCOG04194">
    <property type="taxonomic scope" value="Archaea"/>
</dbReference>
<keyword evidence="2 8" id="KW-0540">Nuclease</keyword>
<dbReference type="InterPro" id="IPR019199">
    <property type="entry name" value="Virulence_VapD/CRISPR_Cas2"/>
</dbReference>
<keyword evidence="4 8" id="KW-0255">Endonuclease</keyword>
<keyword evidence="3 8" id="KW-0479">Metal-binding</keyword>
<keyword evidence="10" id="KW-1185">Reference proteome</keyword>
<evidence type="ECO:0000256" key="4">
    <source>
        <dbReference type="ARBA" id="ARBA00022759"/>
    </source>
</evidence>
<comment type="cofactor">
    <cofactor evidence="1 8">
        <name>Mg(2+)</name>
        <dbReference type="ChEBI" id="CHEBI:18420"/>
    </cofactor>
</comment>
<keyword evidence="7 8" id="KW-0051">Antiviral defense</keyword>
<dbReference type="GO" id="GO:0016787">
    <property type="term" value="F:hydrolase activity"/>
    <property type="evidence" value="ECO:0007669"/>
    <property type="project" value="UniProtKB-KW"/>
</dbReference>
<dbReference type="AlphaFoldDB" id="G7VB32"/>
<dbReference type="NCBIfam" id="TIGR01573">
    <property type="entry name" value="cas2"/>
    <property type="match status" value="1"/>
</dbReference>
<name>G7VB32_9CREN</name>
<dbReference type="InterPro" id="IPR021127">
    <property type="entry name" value="CRISPR_associated_Cas2"/>
</dbReference>
<protein>
    <recommendedName>
        <fullName evidence="8">CRISPR-associated endoribonuclease Cas2</fullName>
        <ecNumber evidence="8">3.1.-.-</ecNumber>
    </recommendedName>
</protein>
<dbReference type="RefSeq" id="WP_014288170.1">
    <property type="nucleotide sequence ID" value="NC_016645.1"/>
</dbReference>
<evidence type="ECO:0000256" key="5">
    <source>
        <dbReference type="ARBA" id="ARBA00022801"/>
    </source>
</evidence>
<evidence type="ECO:0000256" key="8">
    <source>
        <dbReference type="HAMAP-Rule" id="MF_01471"/>
    </source>
</evidence>
<sequence>MIWLAVYDIQDDGERAKAAAILQAWGFVRVQRSFFVGRLPRGRAQDLLHVLSRHVKTGHVALIPVPDDSLDKALELGAPPYAPLKPPRYVQTLVV</sequence>
<dbReference type="EC" id="3.1.-.-" evidence="8"/>
<evidence type="ECO:0000313" key="10">
    <source>
        <dbReference type="Proteomes" id="UP000005867"/>
    </source>
</evidence>
<dbReference type="SUPFAM" id="SSF143430">
    <property type="entry name" value="TTP0101/SSO1404-like"/>
    <property type="match status" value="1"/>
</dbReference>
<dbReference type="Pfam" id="PF09827">
    <property type="entry name" value="CRISPR_Cas2"/>
    <property type="match status" value="1"/>
</dbReference>
<evidence type="ECO:0000313" key="9">
    <source>
        <dbReference type="EMBL" id="AET32342.1"/>
    </source>
</evidence>
<dbReference type="GO" id="GO:0051607">
    <property type="term" value="P:defense response to virus"/>
    <property type="evidence" value="ECO:0007669"/>
    <property type="project" value="UniProtKB-UniRule"/>
</dbReference>
<dbReference type="PANTHER" id="PTHR34405">
    <property type="entry name" value="CRISPR-ASSOCIATED ENDORIBONUCLEASE CAS2"/>
    <property type="match status" value="1"/>
</dbReference>
<dbReference type="Proteomes" id="UP000005867">
    <property type="component" value="Chromosome"/>
</dbReference>
<evidence type="ECO:0000256" key="7">
    <source>
        <dbReference type="ARBA" id="ARBA00023118"/>
    </source>
</evidence>
<organism evidence="9 10">
    <name type="scientific">Pyrobaculum ferrireducens</name>
    <dbReference type="NCBI Taxonomy" id="1104324"/>
    <lineage>
        <taxon>Archaea</taxon>
        <taxon>Thermoproteota</taxon>
        <taxon>Thermoprotei</taxon>
        <taxon>Thermoproteales</taxon>
        <taxon>Thermoproteaceae</taxon>
        <taxon>Pyrobaculum</taxon>
    </lineage>
</organism>
<proteinExistence type="inferred from homology"/>